<sequence>MKFATTCSYAVTLLVGLVTASPLADSSLAGRGMMLASDFKDERVQLVSCLEHFCQAADGLPAHSAWATSQVDRIKSKADLDQALKECKRGCVRGILSDVEKSQ</sequence>
<evidence type="ECO:0000313" key="3">
    <source>
        <dbReference type="Proteomes" id="UP000076580"/>
    </source>
</evidence>
<dbReference type="GeneID" id="63718286"/>
<evidence type="ECO:0000256" key="1">
    <source>
        <dbReference type="SAM" id="SignalP"/>
    </source>
</evidence>
<feature type="signal peptide" evidence="1">
    <location>
        <begin position="1"/>
        <end position="20"/>
    </location>
</feature>
<dbReference type="RefSeq" id="XP_040657978.1">
    <property type="nucleotide sequence ID" value="XM_040802945.1"/>
</dbReference>
<proteinExistence type="predicted"/>
<accession>A0A151GNF3</accession>
<gene>
    <name evidence="2" type="ORF">DCS_05643</name>
</gene>
<feature type="chain" id="PRO_5007580741" evidence="1">
    <location>
        <begin position="21"/>
        <end position="103"/>
    </location>
</feature>
<dbReference type="AlphaFoldDB" id="A0A151GNF3"/>
<comment type="caution">
    <text evidence="2">The sequence shown here is derived from an EMBL/GenBank/DDBJ whole genome shotgun (WGS) entry which is preliminary data.</text>
</comment>
<dbReference type="InParanoid" id="A0A151GNF3"/>
<dbReference type="Proteomes" id="UP000076580">
    <property type="component" value="Chromosome 02"/>
</dbReference>
<reference evidence="2 3" key="1">
    <citation type="journal article" date="2016" name="Sci. Rep.">
        <title>Insights into Adaptations to a Near-Obligate Nematode Endoparasitic Lifestyle from the Finished Genome of Drechmeria coniospora.</title>
        <authorList>
            <person name="Zhang L."/>
            <person name="Zhou Z."/>
            <person name="Guo Q."/>
            <person name="Fokkens L."/>
            <person name="Miskei M."/>
            <person name="Pocsi I."/>
            <person name="Zhang W."/>
            <person name="Chen M."/>
            <person name="Wang L."/>
            <person name="Sun Y."/>
            <person name="Donzelli B.G."/>
            <person name="Gibson D.M."/>
            <person name="Nelson D.R."/>
            <person name="Luo J.G."/>
            <person name="Rep M."/>
            <person name="Liu H."/>
            <person name="Yang S."/>
            <person name="Wang J."/>
            <person name="Krasnoff S.B."/>
            <person name="Xu Y."/>
            <person name="Molnar I."/>
            <person name="Lin M."/>
        </authorList>
    </citation>
    <scope>NUCLEOTIDE SEQUENCE [LARGE SCALE GENOMIC DNA]</scope>
    <source>
        <strain evidence="2 3">ARSEF 6962</strain>
    </source>
</reference>
<evidence type="ECO:0000313" key="2">
    <source>
        <dbReference type="EMBL" id="KYK58626.1"/>
    </source>
</evidence>
<keyword evidence="1" id="KW-0732">Signal</keyword>
<organism evidence="2 3">
    <name type="scientific">Drechmeria coniospora</name>
    <name type="common">Nematophagous fungus</name>
    <name type="synonym">Meria coniospora</name>
    <dbReference type="NCBI Taxonomy" id="98403"/>
    <lineage>
        <taxon>Eukaryota</taxon>
        <taxon>Fungi</taxon>
        <taxon>Dikarya</taxon>
        <taxon>Ascomycota</taxon>
        <taxon>Pezizomycotina</taxon>
        <taxon>Sordariomycetes</taxon>
        <taxon>Hypocreomycetidae</taxon>
        <taxon>Hypocreales</taxon>
        <taxon>Ophiocordycipitaceae</taxon>
        <taxon>Drechmeria</taxon>
    </lineage>
</organism>
<name>A0A151GNF3_DRECN</name>
<dbReference type="EMBL" id="LAYC01000002">
    <property type="protein sequence ID" value="KYK58626.1"/>
    <property type="molecule type" value="Genomic_DNA"/>
</dbReference>
<protein>
    <submittedName>
        <fullName evidence="2">Uncharacterized protein</fullName>
    </submittedName>
</protein>
<keyword evidence="3" id="KW-1185">Reference proteome</keyword>